<evidence type="ECO:0000313" key="3">
    <source>
        <dbReference type="Proteomes" id="UP000800096"/>
    </source>
</evidence>
<feature type="compositionally biased region" description="Polar residues" evidence="1">
    <location>
        <begin position="1"/>
        <end position="20"/>
    </location>
</feature>
<organism evidence="2 3">
    <name type="scientific">Ampelomyces quisqualis</name>
    <name type="common">Powdery mildew agent</name>
    <dbReference type="NCBI Taxonomy" id="50730"/>
    <lineage>
        <taxon>Eukaryota</taxon>
        <taxon>Fungi</taxon>
        <taxon>Dikarya</taxon>
        <taxon>Ascomycota</taxon>
        <taxon>Pezizomycotina</taxon>
        <taxon>Dothideomycetes</taxon>
        <taxon>Pleosporomycetidae</taxon>
        <taxon>Pleosporales</taxon>
        <taxon>Pleosporineae</taxon>
        <taxon>Phaeosphaeriaceae</taxon>
        <taxon>Ampelomyces</taxon>
    </lineage>
</organism>
<feature type="compositionally biased region" description="Basic residues" evidence="1">
    <location>
        <begin position="222"/>
        <end position="231"/>
    </location>
</feature>
<dbReference type="AlphaFoldDB" id="A0A6A5QW54"/>
<feature type="compositionally biased region" description="Basic and acidic residues" evidence="1">
    <location>
        <begin position="541"/>
        <end position="557"/>
    </location>
</feature>
<feature type="region of interest" description="Disordered" evidence="1">
    <location>
        <begin position="295"/>
        <end position="426"/>
    </location>
</feature>
<feature type="region of interest" description="Disordered" evidence="1">
    <location>
        <begin position="541"/>
        <end position="563"/>
    </location>
</feature>
<proteinExistence type="predicted"/>
<dbReference type="OrthoDB" id="5430111at2759"/>
<dbReference type="Proteomes" id="UP000800096">
    <property type="component" value="Unassembled WGS sequence"/>
</dbReference>
<name>A0A6A5QW54_AMPQU</name>
<evidence type="ECO:0000256" key="1">
    <source>
        <dbReference type="SAM" id="MobiDB-lite"/>
    </source>
</evidence>
<feature type="compositionally biased region" description="Acidic residues" evidence="1">
    <location>
        <begin position="328"/>
        <end position="337"/>
    </location>
</feature>
<sequence>MFSYSSRVASTPPASHQTDTMADVEQEHRPTMSVEPPEHRHESATCEMQQPAKTIASKEVVKMPTEAPTGNMPAEPTPFSRLSVVHREDTIEATPENCLPSPPSGAAQAQTPKSPDSAVDEVDAFLSSLEDPKGADTEHISVPPTTVVAQARVPRLTPDHRLTTEELRSLRKPGDTVTTASGHKVEVLEDGRGRLLFLSQPSVVSTTNESHDEPPIPTSRPPPKKGRKRRSMITSVDLRNIIDIIEEKSEHVAVDTLPTSSMPPSTYSLRNRRATRGKLVYDVKYHPMDDRIRPTQAAKRRSAHGEIQVISDNESDTSESFSVHAESGDDEGEDDREIEEKAKPIRKGKKRARHCSTTPEPIRRSSRRTTKPKMSYNMNFHPQDQDLEVSSDNDSEIEVPSGRRKRQKISRSIEKDSSSPVKVKGRSTAVVISSEVSDKEDEESACNDVGSVELKDQTTPCEEQDNQIRMSSPLSVVTTPPPYGIRKKEGLDVWFLKPGERYFRHDKDSWPKRQRPAFDIYTERLEDQLAVEANALSPLNYDHEDKENDVTNTRSEEAAGPTDGITVIPAQYRSLFGDGDALSHHLPAMDAFYTTNRMFSPYDLGGSDGANDCHDLSTQKKSIAAAMSILASSDHLPSASDAQKVAQEPDSVCGLPSSADSVCG</sequence>
<reference evidence="2" key="1">
    <citation type="journal article" date="2020" name="Stud. Mycol.">
        <title>101 Dothideomycetes genomes: a test case for predicting lifestyles and emergence of pathogens.</title>
        <authorList>
            <person name="Haridas S."/>
            <person name="Albert R."/>
            <person name="Binder M."/>
            <person name="Bloem J."/>
            <person name="Labutti K."/>
            <person name="Salamov A."/>
            <person name="Andreopoulos B."/>
            <person name="Baker S."/>
            <person name="Barry K."/>
            <person name="Bills G."/>
            <person name="Bluhm B."/>
            <person name="Cannon C."/>
            <person name="Castanera R."/>
            <person name="Culley D."/>
            <person name="Daum C."/>
            <person name="Ezra D."/>
            <person name="Gonzalez J."/>
            <person name="Henrissat B."/>
            <person name="Kuo A."/>
            <person name="Liang C."/>
            <person name="Lipzen A."/>
            <person name="Lutzoni F."/>
            <person name="Magnuson J."/>
            <person name="Mondo S."/>
            <person name="Nolan M."/>
            <person name="Ohm R."/>
            <person name="Pangilinan J."/>
            <person name="Park H.-J."/>
            <person name="Ramirez L."/>
            <person name="Alfaro M."/>
            <person name="Sun H."/>
            <person name="Tritt A."/>
            <person name="Yoshinaga Y."/>
            <person name="Zwiers L.-H."/>
            <person name="Turgeon B."/>
            <person name="Goodwin S."/>
            <person name="Spatafora J."/>
            <person name="Crous P."/>
            <person name="Grigoriev I."/>
        </authorList>
    </citation>
    <scope>NUCLEOTIDE SEQUENCE</scope>
    <source>
        <strain evidence="2">HMLAC05119</strain>
    </source>
</reference>
<gene>
    <name evidence="2" type="ORF">BDU57DRAFT_147297</name>
</gene>
<feature type="region of interest" description="Disordered" evidence="1">
    <location>
        <begin position="1"/>
        <end position="57"/>
    </location>
</feature>
<feature type="region of interest" description="Disordered" evidence="1">
    <location>
        <begin position="203"/>
        <end position="231"/>
    </location>
</feature>
<accession>A0A6A5QW54</accession>
<dbReference type="EMBL" id="ML979133">
    <property type="protein sequence ID" value="KAF1919622.1"/>
    <property type="molecule type" value="Genomic_DNA"/>
</dbReference>
<protein>
    <submittedName>
        <fullName evidence="2">Uncharacterized protein</fullName>
    </submittedName>
</protein>
<keyword evidence="3" id="KW-1185">Reference proteome</keyword>
<feature type="region of interest" description="Disordered" evidence="1">
    <location>
        <begin position="636"/>
        <end position="664"/>
    </location>
</feature>
<evidence type="ECO:0000313" key="2">
    <source>
        <dbReference type="EMBL" id="KAF1919622.1"/>
    </source>
</evidence>
<feature type="compositionally biased region" description="Basic and acidic residues" evidence="1">
    <location>
        <begin position="25"/>
        <end position="44"/>
    </location>
</feature>
<feature type="region of interest" description="Disordered" evidence="1">
    <location>
        <begin position="90"/>
        <end position="120"/>
    </location>
</feature>
<feature type="compositionally biased region" description="Acidic residues" evidence="1">
    <location>
        <begin position="385"/>
        <end position="397"/>
    </location>
</feature>
<feature type="compositionally biased region" description="Basic residues" evidence="1">
    <location>
        <begin position="344"/>
        <end position="354"/>
    </location>
</feature>